<dbReference type="AlphaFoldDB" id="A0A0E4H869"/>
<accession>A0A0E4H869</accession>
<dbReference type="PANTHER" id="PTHR40448">
    <property type="entry name" value="TWO-COMPONENT SENSOR HISTIDINE KINASE"/>
    <property type="match status" value="1"/>
</dbReference>
<dbReference type="Gene3D" id="3.30.565.10">
    <property type="entry name" value="Histidine kinase-like ATPase, C-terminal domain"/>
    <property type="match status" value="1"/>
</dbReference>
<dbReference type="STRING" id="483937.AMQ84_03910"/>
<sequence length="430" mass="48769">MNTLLREELLYLITFPLIPLTFHYFFSRCFACRIERRSRLVLLYLLYTTCHIGLHHSPLPDILLILLNTGLIILLSLLYAGDLRWKGYSAFFMAALLFLSDTVLPFAFTDIGYLANLILSKLLMLLLVFLVLRIATGDGNGMLAGWYWCLLFLVPLLSIATLLQLSNSLFFRSYPQLFPVVPSLLLAINLLIYVLSDRILHAQAERSRRILLEQQNTYYLNQYHLIRSMQEDSFKFQHDFKHILLGLRVKLSSGEAAATAQELDTLLCRVESPTGNCNTGNLVIDSMINYKMQEAARYGITFTLELNIPPQLALDTTALCVILGNALDNAIEACQGITGPAPERQISIHMHYLNESLFMRIRNPYVQPIQTTPSGGIRSAKSDHRAHGIGLKNIQKTIGERNGLLDISYDHSFFQIEWVLFGIERQPCPG</sequence>
<evidence type="ECO:0000259" key="2">
    <source>
        <dbReference type="Pfam" id="PF14501"/>
    </source>
</evidence>
<name>A0A0E4H869_9BACL</name>
<organism evidence="3 4">
    <name type="scientific">Paenibacillus riograndensis SBR5</name>
    <dbReference type="NCBI Taxonomy" id="1073571"/>
    <lineage>
        <taxon>Bacteria</taxon>
        <taxon>Bacillati</taxon>
        <taxon>Bacillota</taxon>
        <taxon>Bacilli</taxon>
        <taxon>Bacillales</taxon>
        <taxon>Paenibacillaceae</taxon>
        <taxon>Paenibacillus</taxon>
        <taxon>Paenibacillus sonchi group</taxon>
    </lineage>
</organism>
<dbReference type="InterPro" id="IPR036890">
    <property type="entry name" value="HATPase_C_sf"/>
</dbReference>
<protein>
    <submittedName>
        <fullName evidence="3">Putative membrane protein</fullName>
    </submittedName>
</protein>
<keyword evidence="1" id="KW-0472">Membrane</keyword>
<evidence type="ECO:0000313" key="3">
    <source>
        <dbReference type="EMBL" id="CQR53257.1"/>
    </source>
</evidence>
<dbReference type="EMBL" id="LN831776">
    <property type="protein sequence ID" value="CQR53257.1"/>
    <property type="molecule type" value="Genomic_DNA"/>
</dbReference>
<feature type="transmembrane region" description="Helical" evidence="1">
    <location>
        <begin position="62"/>
        <end position="81"/>
    </location>
</feature>
<feature type="domain" description="Sensor histidine kinase NatK-like C-terminal" evidence="2">
    <location>
        <begin position="316"/>
        <end position="417"/>
    </location>
</feature>
<dbReference type="PANTHER" id="PTHR40448:SF1">
    <property type="entry name" value="TWO-COMPONENT SENSOR HISTIDINE KINASE"/>
    <property type="match status" value="1"/>
</dbReference>
<dbReference type="InterPro" id="IPR032834">
    <property type="entry name" value="NatK-like_C"/>
</dbReference>
<dbReference type="SUPFAM" id="SSF55874">
    <property type="entry name" value="ATPase domain of HSP90 chaperone/DNA topoisomerase II/histidine kinase"/>
    <property type="match status" value="1"/>
</dbReference>
<dbReference type="Pfam" id="PF14501">
    <property type="entry name" value="HATPase_c_5"/>
    <property type="match status" value="1"/>
</dbReference>
<dbReference type="KEGG" id="pri:PRIO_1258"/>
<feature type="transmembrane region" description="Helical" evidence="1">
    <location>
        <begin position="40"/>
        <end position="56"/>
    </location>
</feature>
<evidence type="ECO:0000313" key="4">
    <source>
        <dbReference type="Proteomes" id="UP000033163"/>
    </source>
</evidence>
<feature type="transmembrane region" description="Helical" evidence="1">
    <location>
        <begin position="177"/>
        <end position="196"/>
    </location>
</feature>
<keyword evidence="1" id="KW-1133">Transmembrane helix</keyword>
<proteinExistence type="predicted"/>
<reference evidence="4" key="1">
    <citation type="submission" date="2015-03" db="EMBL/GenBank/DDBJ databases">
        <authorList>
            <person name="Wibberg D."/>
        </authorList>
    </citation>
    <scope>NUCLEOTIDE SEQUENCE [LARGE SCALE GENOMIC DNA]</scope>
</reference>
<feature type="transmembrane region" description="Helical" evidence="1">
    <location>
        <begin position="113"/>
        <end position="132"/>
    </location>
</feature>
<keyword evidence="1" id="KW-0812">Transmembrane</keyword>
<dbReference type="GO" id="GO:0042802">
    <property type="term" value="F:identical protein binding"/>
    <property type="evidence" value="ECO:0007669"/>
    <property type="project" value="TreeGrafter"/>
</dbReference>
<dbReference type="RefSeq" id="WP_020429406.1">
    <property type="nucleotide sequence ID" value="NZ_AGBD01000847.1"/>
</dbReference>
<dbReference type="HOGENOM" id="CLU_020211_13_0_9"/>
<feature type="transmembrane region" description="Helical" evidence="1">
    <location>
        <begin position="88"/>
        <end position="107"/>
    </location>
</feature>
<dbReference type="PATRIC" id="fig|1073571.4.peg.1304"/>
<evidence type="ECO:0000256" key="1">
    <source>
        <dbReference type="SAM" id="Phobius"/>
    </source>
</evidence>
<dbReference type="CDD" id="cd16935">
    <property type="entry name" value="HATPase_AgrC-ComD-like"/>
    <property type="match status" value="1"/>
</dbReference>
<dbReference type="Proteomes" id="UP000033163">
    <property type="component" value="Chromosome I"/>
</dbReference>
<gene>
    <name evidence="3" type="ORF">PRIO_1258</name>
</gene>
<feature type="transmembrane region" description="Helical" evidence="1">
    <location>
        <begin position="144"/>
        <end position="165"/>
    </location>
</feature>
<feature type="transmembrane region" description="Helical" evidence="1">
    <location>
        <begin position="12"/>
        <end position="31"/>
    </location>
</feature>